<evidence type="ECO:0000256" key="8">
    <source>
        <dbReference type="ARBA" id="ARBA00023242"/>
    </source>
</evidence>
<protein>
    <submittedName>
        <fullName evidence="11">Zinc finger-homeodomain protein</fullName>
    </submittedName>
</protein>
<dbReference type="InterPro" id="IPR009057">
    <property type="entry name" value="Homeodomain-like_sf"/>
</dbReference>
<proteinExistence type="predicted"/>
<dbReference type="OrthoDB" id="1884189at2759"/>
<dbReference type="GO" id="GO:0046872">
    <property type="term" value="F:metal ion binding"/>
    <property type="evidence" value="ECO:0007669"/>
    <property type="project" value="UniProtKB-KW"/>
</dbReference>
<dbReference type="PROSITE" id="PS51523">
    <property type="entry name" value="ZF_HD_DIMER"/>
    <property type="match status" value="1"/>
</dbReference>
<keyword evidence="12" id="KW-1185">Reference proteome</keyword>
<feature type="compositionally biased region" description="Low complexity" evidence="9">
    <location>
        <begin position="189"/>
        <end position="198"/>
    </location>
</feature>
<dbReference type="InterPro" id="IPR006455">
    <property type="entry name" value="Homeodomain_ZF_HD"/>
</dbReference>
<feature type="region of interest" description="Disordered" evidence="9">
    <location>
        <begin position="183"/>
        <end position="205"/>
    </location>
</feature>
<sequence length="205" mass="22248">MAAPVDEHLALKVQDIPPAPPFQNLAVIPEAGMLEKRPHWGACNKNHALRSGAPYAVDGCTEFLPLSLDPSAPEHLVCAACGCHRNFHLKDGQRPILYATIAPKAGFKKGKGAGGAGAAPFDSVAGQKRKRSQFTPEQRDAMLRFAESINWTTTKQDKSVIQQFCSQIGIDKSNFTHFLHNIKKKRSKQAQPQQAAGQVPYATGP</sequence>
<dbReference type="EMBL" id="DF238055">
    <property type="protein sequence ID" value="GAQ92714.1"/>
    <property type="molecule type" value="Genomic_DNA"/>
</dbReference>
<evidence type="ECO:0000256" key="2">
    <source>
        <dbReference type="ARBA" id="ARBA00022723"/>
    </source>
</evidence>
<dbReference type="AlphaFoldDB" id="A0A1Y1IPU3"/>
<evidence type="ECO:0000256" key="5">
    <source>
        <dbReference type="ARBA" id="ARBA00023125"/>
    </source>
</evidence>
<dbReference type="STRING" id="105231.A0A1Y1IPU3"/>
<dbReference type="NCBIfam" id="TIGR01566">
    <property type="entry name" value="ZF_HD_prot_N"/>
    <property type="match status" value="1"/>
</dbReference>
<keyword evidence="7" id="KW-0804">Transcription</keyword>
<gene>
    <name evidence="11" type="ORF">KFL_011060010</name>
</gene>
<dbReference type="GO" id="GO:0003677">
    <property type="term" value="F:DNA binding"/>
    <property type="evidence" value="ECO:0007669"/>
    <property type="project" value="UniProtKB-KW"/>
</dbReference>
<evidence type="ECO:0000256" key="7">
    <source>
        <dbReference type="ARBA" id="ARBA00023163"/>
    </source>
</evidence>
<keyword evidence="5 11" id="KW-0238">DNA-binding</keyword>
<reference evidence="11 12" key="1">
    <citation type="journal article" date="2014" name="Nat. Commun.">
        <title>Klebsormidium flaccidum genome reveals primary factors for plant terrestrial adaptation.</title>
        <authorList>
            <person name="Hori K."/>
            <person name="Maruyama F."/>
            <person name="Fujisawa T."/>
            <person name="Togashi T."/>
            <person name="Yamamoto N."/>
            <person name="Seo M."/>
            <person name="Sato S."/>
            <person name="Yamada T."/>
            <person name="Mori H."/>
            <person name="Tajima N."/>
            <person name="Moriyama T."/>
            <person name="Ikeuchi M."/>
            <person name="Watanabe M."/>
            <person name="Wada H."/>
            <person name="Kobayashi K."/>
            <person name="Saito M."/>
            <person name="Masuda T."/>
            <person name="Sasaki-Sekimoto Y."/>
            <person name="Mashiguchi K."/>
            <person name="Awai K."/>
            <person name="Shimojima M."/>
            <person name="Masuda S."/>
            <person name="Iwai M."/>
            <person name="Nobusawa T."/>
            <person name="Narise T."/>
            <person name="Kondo S."/>
            <person name="Saito H."/>
            <person name="Sato R."/>
            <person name="Murakawa M."/>
            <person name="Ihara Y."/>
            <person name="Oshima-Yamada Y."/>
            <person name="Ohtaka K."/>
            <person name="Satoh M."/>
            <person name="Sonobe K."/>
            <person name="Ishii M."/>
            <person name="Ohtani R."/>
            <person name="Kanamori-Sato M."/>
            <person name="Honoki R."/>
            <person name="Miyazaki D."/>
            <person name="Mochizuki H."/>
            <person name="Umetsu J."/>
            <person name="Higashi K."/>
            <person name="Shibata D."/>
            <person name="Kamiya Y."/>
            <person name="Sato N."/>
            <person name="Nakamura Y."/>
            <person name="Tabata S."/>
            <person name="Ida S."/>
            <person name="Kurokawa K."/>
            <person name="Ohta H."/>
        </authorList>
    </citation>
    <scope>NUCLEOTIDE SEQUENCE [LARGE SCALE GENOMIC DNA]</scope>
    <source>
        <strain evidence="11 12">NIES-2285</strain>
    </source>
</reference>
<organism evidence="11 12">
    <name type="scientific">Klebsormidium nitens</name>
    <name type="common">Green alga</name>
    <name type="synonym">Ulothrix nitens</name>
    <dbReference type="NCBI Taxonomy" id="105231"/>
    <lineage>
        <taxon>Eukaryota</taxon>
        <taxon>Viridiplantae</taxon>
        <taxon>Streptophyta</taxon>
        <taxon>Klebsormidiophyceae</taxon>
        <taxon>Klebsormidiales</taxon>
        <taxon>Klebsormidiaceae</taxon>
        <taxon>Klebsormidium</taxon>
    </lineage>
</organism>
<evidence type="ECO:0000256" key="4">
    <source>
        <dbReference type="ARBA" id="ARBA00023015"/>
    </source>
</evidence>
<dbReference type="PANTHER" id="PTHR31948:SF140">
    <property type="entry name" value="ZINC-FINGER HOMEODOMAIN PROTEIN 2"/>
    <property type="match status" value="1"/>
</dbReference>
<evidence type="ECO:0000256" key="9">
    <source>
        <dbReference type="SAM" id="MobiDB-lite"/>
    </source>
</evidence>
<evidence type="ECO:0000256" key="6">
    <source>
        <dbReference type="ARBA" id="ARBA00023155"/>
    </source>
</evidence>
<keyword evidence="6 11" id="KW-0371">Homeobox</keyword>
<dbReference type="SUPFAM" id="SSF46689">
    <property type="entry name" value="Homeodomain-like"/>
    <property type="match status" value="1"/>
</dbReference>
<dbReference type="Proteomes" id="UP000054558">
    <property type="component" value="Unassembled WGS sequence"/>
</dbReference>
<dbReference type="InterPro" id="IPR006456">
    <property type="entry name" value="ZF_HD_homeobox_Cys/His_dimer"/>
</dbReference>
<dbReference type="OMA" id="CAACACH"/>
<keyword evidence="3" id="KW-0862">Zinc</keyword>
<keyword evidence="2" id="KW-0479">Metal-binding</keyword>
<feature type="domain" description="ZF-HD dimerization-type" evidence="10">
    <location>
        <begin position="40"/>
        <end position="91"/>
    </location>
</feature>
<keyword evidence="4" id="KW-0805">Transcription regulation</keyword>
<evidence type="ECO:0000256" key="1">
    <source>
        <dbReference type="ARBA" id="ARBA00004123"/>
    </source>
</evidence>
<accession>A0A1Y1IPU3</accession>
<name>A0A1Y1IPU3_KLENI</name>
<keyword evidence="8" id="KW-0539">Nucleus</keyword>
<evidence type="ECO:0000259" key="10">
    <source>
        <dbReference type="PROSITE" id="PS51523"/>
    </source>
</evidence>
<dbReference type="Gene3D" id="1.10.10.60">
    <property type="entry name" value="Homeodomain-like"/>
    <property type="match status" value="1"/>
</dbReference>
<dbReference type="Pfam" id="PF04770">
    <property type="entry name" value="ZF-HD_dimer"/>
    <property type="match status" value="1"/>
</dbReference>
<dbReference type="GO" id="GO:0005634">
    <property type="term" value="C:nucleus"/>
    <property type="evidence" value="ECO:0007669"/>
    <property type="project" value="UniProtKB-SubCell"/>
</dbReference>
<dbReference type="NCBIfam" id="TIGR01565">
    <property type="entry name" value="homeo_ZF_HD"/>
    <property type="match status" value="1"/>
</dbReference>
<comment type="subcellular location">
    <subcellularLocation>
        <location evidence="1">Nucleus</location>
    </subcellularLocation>
</comment>
<evidence type="ECO:0000313" key="12">
    <source>
        <dbReference type="Proteomes" id="UP000054558"/>
    </source>
</evidence>
<evidence type="ECO:0000313" key="11">
    <source>
        <dbReference type="EMBL" id="GAQ92714.1"/>
    </source>
</evidence>
<evidence type="ECO:0000256" key="3">
    <source>
        <dbReference type="ARBA" id="ARBA00022833"/>
    </source>
</evidence>
<dbReference type="PANTHER" id="PTHR31948">
    <property type="entry name" value="ZINC-FINGER HOMEODOMAIN PROTEIN 2"/>
    <property type="match status" value="1"/>
</dbReference>